<reference evidence="2" key="1">
    <citation type="journal article" date="2019" name="Int. J. Syst. Evol. Microbiol.">
        <title>The Global Catalogue of Microorganisms (GCM) 10K type strain sequencing project: providing services to taxonomists for standard genome sequencing and annotation.</title>
        <authorList>
            <consortium name="The Broad Institute Genomics Platform"/>
            <consortium name="The Broad Institute Genome Sequencing Center for Infectious Disease"/>
            <person name="Wu L."/>
            <person name="Ma J."/>
        </authorList>
    </citation>
    <scope>NUCLEOTIDE SEQUENCE [LARGE SCALE GENOMIC DNA]</scope>
    <source>
        <strain evidence="2">KCTC 32514</strain>
    </source>
</reference>
<accession>A0ABW5ZQC4</accession>
<proteinExistence type="predicted"/>
<protein>
    <submittedName>
        <fullName evidence="1">DUF2490 domain-containing protein</fullName>
    </submittedName>
</protein>
<dbReference type="InterPro" id="IPR019619">
    <property type="entry name" value="DUF2490"/>
</dbReference>
<organism evidence="1 2">
    <name type="scientific">Psychroserpens luteus</name>
    <dbReference type="NCBI Taxonomy" id="1434066"/>
    <lineage>
        <taxon>Bacteria</taxon>
        <taxon>Pseudomonadati</taxon>
        <taxon>Bacteroidota</taxon>
        <taxon>Flavobacteriia</taxon>
        <taxon>Flavobacteriales</taxon>
        <taxon>Flavobacteriaceae</taxon>
        <taxon>Psychroserpens</taxon>
    </lineage>
</organism>
<name>A0ABW5ZQC4_9FLAO</name>
<dbReference type="Proteomes" id="UP001597548">
    <property type="component" value="Unassembled WGS sequence"/>
</dbReference>
<comment type="caution">
    <text evidence="1">The sequence shown here is derived from an EMBL/GenBank/DDBJ whole genome shotgun (WGS) entry which is preliminary data.</text>
</comment>
<dbReference type="RefSeq" id="WP_194507628.1">
    <property type="nucleotide sequence ID" value="NZ_JADILU010000003.1"/>
</dbReference>
<evidence type="ECO:0000313" key="2">
    <source>
        <dbReference type="Proteomes" id="UP001597548"/>
    </source>
</evidence>
<sequence length="224" mass="26659">MKYYFTLIVFCTAIVLGHSQVNPEKQLGSWYMLYGTFRVSDKISINTGIELRYYEIITNYNLDLFGTGMSYHINPKTALTVNYSYLDIDRSIEFTEISNTIEHRLYEQINNKHNLWNLPINHRLRIEHRFLHTINDNTIQNRLRYRLGTKIKLNKTLYIAVSNEIFVNFTEDVFRENRTYAALGIRLHKTLKLQLGYMKQHINNLNLDRLQIGIYLNTDLRKTQ</sequence>
<dbReference type="EMBL" id="JBHUOS010000001">
    <property type="protein sequence ID" value="MFD2914696.1"/>
    <property type="molecule type" value="Genomic_DNA"/>
</dbReference>
<keyword evidence="2" id="KW-1185">Reference proteome</keyword>
<gene>
    <name evidence="1" type="ORF">ACFS29_03525</name>
</gene>
<dbReference type="Pfam" id="PF10677">
    <property type="entry name" value="DUF2490"/>
    <property type="match status" value="1"/>
</dbReference>
<evidence type="ECO:0000313" key="1">
    <source>
        <dbReference type="EMBL" id="MFD2914696.1"/>
    </source>
</evidence>
<dbReference type="InterPro" id="IPR011250">
    <property type="entry name" value="OMP/PagP_B-barrel"/>
</dbReference>
<dbReference type="SUPFAM" id="SSF56925">
    <property type="entry name" value="OMPA-like"/>
    <property type="match status" value="1"/>
</dbReference>